<name>A0A1I3FQC5_9GAMM</name>
<dbReference type="InterPro" id="IPR007039">
    <property type="entry name" value="TrbC/VirB2"/>
</dbReference>
<sequence length="123" mass="13023">MTTSVDIRDTQTAAKSGKFAQLREGLRMNKQRAAERSLLVATTAFVAMPAWAQDDFADFADKVEELAHGPFGIGISILALIIGCLVGLGRQSAAPAFLGLGIAGAFAVGPFMIKEIFSWFSGT</sequence>
<dbReference type="Pfam" id="PF04956">
    <property type="entry name" value="TrbC"/>
    <property type="match status" value="1"/>
</dbReference>
<keyword evidence="3" id="KW-1185">Reference proteome</keyword>
<protein>
    <recommendedName>
        <fullName evidence="4">TrbC/VIRB2 family protein</fullName>
    </recommendedName>
</protein>
<proteinExistence type="predicted"/>
<feature type="transmembrane region" description="Helical" evidence="1">
    <location>
        <begin position="96"/>
        <end position="113"/>
    </location>
</feature>
<evidence type="ECO:0000313" key="2">
    <source>
        <dbReference type="EMBL" id="SFI13292.1"/>
    </source>
</evidence>
<reference evidence="2 3" key="1">
    <citation type="submission" date="2016-10" db="EMBL/GenBank/DDBJ databases">
        <authorList>
            <person name="de Groot N.N."/>
        </authorList>
    </citation>
    <scope>NUCLEOTIDE SEQUENCE [LARGE SCALE GENOMIC DNA]</scope>
    <source>
        <strain evidence="2 3">CGMCC 1.6848</strain>
    </source>
</reference>
<organism evidence="2 3">
    <name type="scientific">Modicisalibacter xianhensis</name>
    <dbReference type="NCBI Taxonomy" id="442341"/>
    <lineage>
        <taxon>Bacteria</taxon>
        <taxon>Pseudomonadati</taxon>
        <taxon>Pseudomonadota</taxon>
        <taxon>Gammaproteobacteria</taxon>
        <taxon>Oceanospirillales</taxon>
        <taxon>Halomonadaceae</taxon>
        <taxon>Modicisalibacter</taxon>
    </lineage>
</organism>
<feature type="transmembrane region" description="Helical" evidence="1">
    <location>
        <begin position="33"/>
        <end position="51"/>
    </location>
</feature>
<dbReference type="Proteomes" id="UP000199040">
    <property type="component" value="Unassembled WGS sequence"/>
</dbReference>
<dbReference type="EMBL" id="FOPY01000020">
    <property type="protein sequence ID" value="SFI13292.1"/>
    <property type="molecule type" value="Genomic_DNA"/>
</dbReference>
<keyword evidence="1" id="KW-1133">Transmembrane helix</keyword>
<dbReference type="STRING" id="442341.SAMN04487959_12029"/>
<keyword evidence="1" id="KW-0472">Membrane</keyword>
<evidence type="ECO:0000313" key="3">
    <source>
        <dbReference type="Proteomes" id="UP000199040"/>
    </source>
</evidence>
<accession>A0A1I3FQC5</accession>
<dbReference type="AlphaFoldDB" id="A0A1I3FQC5"/>
<feature type="transmembrane region" description="Helical" evidence="1">
    <location>
        <begin position="71"/>
        <end position="89"/>
    </location>
</feature>
<keyword evidence="1" id="KW-0812">Transmembrane</keyword>
<dbReference type="RefSeq" id="WP_092849900.1">
    <property type="nucleotide sequence ID" value="NZ_FOPY01000020.1"/>
</dbReference>
<evidence type="ECO:0000256" key="1">
    <source>
        <dbReference type="SAM" id="Phobius"/>
    </source>
</evidence>
<gene>
    <name evidence="2" type="ORF">SAMN04487959_12029</name>
</gene>
<evidence type="ECO:0008006" key="4">
    <source>
        <dbReference type="Google" id="ProtNLM"/>
    </source>
</evidence>